<keyword evidence="5 10" id="KW-0067">ATP-binding</keyword>
<dbReference type="InterPro" id="IPR004101">
    <property type="entry name" value="Mur_ligase_C"/>
</dbReference>
<evidence type="ECO:0000259" key="13">
    <source>
        <dbReference type="Pfam" id="PF02875"/>
    </source>
</evidence>
<dbReference type="InterPro" id="IPR051046">
    <property type="entry name" value="MurCDEF_CellWall_CoF430Synth"/>
</dbReference>
<dbReference type="EC" id="6.3.2.10" evidence="10 11"/>
<keyword evidence="4 10" id="KW-0547">Nucleotide-binding</keyword>
<keyword evidence="1 10" id="KW-0963">Cytoplasm</keyword>
<dbReference type="EMBL" id="JAUFQS010000004">
    <property type="protein sequence ID" value="MDN3687036.1"/>
    <property type="molecule type" value="Genomic_DNA"/>
</dbReference>
<name>A0ABT8C406_9BACT</name>
<comment type="function">
    <text evidence="10 11">Involved in cell wall formation. Catalyzes the final step in the synthesis of UDP-N-acetylmuramoyl-pentapeptide, the precursor of murein.</text>
</comment>
<dbReference type="Pfam" id="PF02875">
    <property type="entry name" value="Mur_ligase_C"/>
    <property type="match status" value="1"/>
</dbReference>
<evidence type="ECO:0000259" key="14">
    <source>
        <dbReference type="Pfam" id="PF08245"/>
    </source>
</evidence>
<comment type="subcellular location">
    <subcellularLocation>
        <location evidence="10 11">Cytoplasm</location>
    </subcellularLocation>
</comment>
<keyword evidence="16" id="KW-1185">Reference proteome</keyword>
<dbReference type="HAMAP" id="MF_02019">
    <property type="entry name" value="MurF"/>
    <property type="match status" value="1"/>
</dbReference>
<evidence type="ECO:0000256" key="6">
    <source>
        <dbReference type="ARBA" id="ARBA00022960"/>
    </source>
</evidence>
<evidence type="ECO:0000256" key="9">
    <source>
        <dbReference type="ARBA" id="ARBA00023316"/>
    </source>
</evidence>
<keyword evidence="3 10" id="KW-0132">Cell division</keyword>
<evidence type="ECO:0000256" key="7">
    <source>
        <dbReference type="ARBA" id="ARBA00022984"/>
    </source>
</evidence>
<sequence length="430" mass="47859">MEKITQLYSHFQAAKGACTDTRKLQVGELFFALKGPNFDGNRYAARALERGASLVVVDDPEVVAGEQYFLVEDVLKALQDLSTFHRKKFDVPVIGLTGSNGKTTTKELMQSVLSRKFQVHATVGNLNNHIGVPLTLLGITAETEMAIIEMGANKQGDIAELCQIALPTHGLITNIGKAHLEGMGGPEGVLKTKTELFQFLRKSEGTVFINTRQQVFSQMIRRFKDPVLFPGTDDFCSVTMLDADPYVRFSVGRDSQSYTSGLIGSYNFDNIAAAICVGTFFGVPAEEAAKAAAGYVPANMRSQIMEKRSNWIFLDAYNANPSSMEEALKAFEKLNKRRYKMVILGDMLELGAHTREEHEKLGELLQRMPLDKVCLTGEQIHHALPKVPKALYFPDPFSLRNWLQDSSLEDYQILIKGSRGMKLEMLMDFI</sequence>
<dbReference type="SUPFAM" id="SSF53623">
    <property type="entry name" value="MurD-like peptide ligases, catalytic domain"/>
    <property type="match status" value="1"/>
</dbReference>
<keyword evidence="8 10" id="KW-0131">Cell cycle</keyword>
<organism evidence="15 16">
    <name type="scientific">Cyclobacterium jeungdonense</name>
    <dbReference type="NCBI Taxonomy" id="708087"/>
    <lineage>
        <taxon>Bacteria</taxon>
        <taxon>Pseudomonadati</taxon>
        <taxon>Bacteroidota</taxon>
        <taxon>Cytophagia</taxon>
        <taxon>Cytophagales</taxon>
        <taxon>Cyclobacteriaceae</taxon>
        <taxon>Cyclobacterium</taxon>
    </lineage>
</organism>
<evidence type="ECO:0000313" key="15">
    <source>
        <dbReference type="EMBL" id="MDN3687036.1"/>
    </source>
</evidence>
<evidence type="ECO:0000256" key="1">
    <source>
        <dbReference type="ARBA" id="ARBA00022490"/>
    </source>
</evidence>
<keyword evidence="6 10" id="KW-0133">Cell shape</keyword>
<feature type="binding site" evidence="10">
    <location>
        <begin position="98"/>
        <end position="104"/>
    </location>
    <ligand>
        <name>ATP</name>
        <dbReference type="ChEBI" id="CHEBI:30616"/>
    </ligand>
</feature>
<proteinExistence type="inferred from homology"/>
<comment type="pathway">
    <text evidence="10 11">Cell wall biogenesis; peptidoglycan biosynthesis.</text>
</comment>
<dbReference type="InterPro" id="IPR005863">
    <property type="entry name" value="UDP-N-AcMur_synth"/>
</dbReference>
<gene>
    <name evidence="10 15" type="primary">murF</name>
    <name evidence="15" type="ORF">QWZ15_04280</name>
</gene>
<feature type="domain" description="Mur ligase C-terminal" evidence="13">
    <location>
        <begin position="301"/>
        <end position="419"/>
    </location>
</feature>
<dbReference type="SUPFAM" id="SSF63418">
    <property type="entry name" value="MurE/MurF N-terminal domain"/>
    <property type="match status" value="1"/>
</dbReference>
<keyword evidence="2 10" id="KW-0436">Ligase</keyword>
<dbReference type="InterPro" id="IPR013221">
    <property type="entry name" value="Mur_ligase_cen"/>
</dbReference>
<dbReference type="InterPro" id="IPR035911">
    <property type="entry name" value="MurE/MurF_N"/>
</dbReference>
<accession>A0ABT8C406</accession>
<evidence type="ECO:0000313" key="16">
    <source>
        <dbReference type="Proteomes" id="UP001236663"/>
    </source>
</evidence>
<protein>
    <recommendedName>
        <fullName evidence="10 11">UDP-N-acetylmuramoyl-tripeptide--D-alanyl-D-alanine ligase</fullName>
        <ecNumber evidence="10 11">6.3.2.10</ecNumber>
    </recommendedName>
    <alternativeName>
        <fullName evidence="10">D-alanyl-D-alanine-adding enzyme</fullName>
    </alternativeName>
</protein>
<dbReference type="Pfam" id="PF08245">
    <property type="entry name" value="Mur_ligase_M"/>
    <property type="match status" value="1"/>
</dbReference>
<keyword evidence="7 10" id="KW-0573">Peptidoglycan synthesis</keyword>
<dbReference type="PANTHER" id="PTHR43024:SF1">
    <property type="entry name" value="UDP-N-ACETYLMURAMOYL-TRIPEPTIDE--D-ALANYL-D-ALANINE LIGASE"/>
    <property type="match status" value="1"/>
</dbReference>
<feature type="domain" description="Mur ligase central" evidence="14">
    <location>
        <begin position="97"/>
        <end position="277"/>
    </location>
</feature>
<dbReference type="Gene3D" id="3.40.1390.10">
    <property type="entry name" value="MurE/MurF, N-terminal domain"/>
    <property type="match status" value="1"/>
</dbReference>
<dbReference type="GO" id="GO:0047480">
    <property type="term" value="F:UDP-N-acetylmuramoyl-tripeptide-D-alanyl-D-alanine ligase activity"/>
    <property type="evidence" value="ECO:0007669"/>
    <property type="project" value="UniProtKB-EC"/>
</dbReference>
<dbReference type="Gene3D" id="3.90.190.20">
    <property type="entry name" value="Mur ligase, C-terminal domain"/>
    <property type="match status" value="1"/>
</dbReference>
<reference evidence="16" key="1">
    <citation type="journal article" date="2019" name="Int. J. Syst. Evol. Microbiol.">
        <title>The Global Catalogue of Microorganisms (GCM) 10K type strain sequencing project: providing services to taxonomists for standard genome sequencing and annotation.</title>
        <authorList>
            <consortium name="The Broad Institute Genomics Platform"/>
            <consortium name="The Broad Institute Genome Sequencing Center for Infectious Disease"/>
            <person name="Wu L."/>
            <person name="Ma J."/>
        </authorList>
    </citation>
    <scope>NUCLEOTIDE SEQUENCE [LARGE SCALE GENOMIC DNA]</scope>
    <source>
        <strain evidence="16">CECT 7706</strain>
    </source>
</reference>
<evidence type="ECO:0000256" key="4">
    <source>
        <dbReference type="ARBA" id="ARBA00022741"/>
    </source>
</evidence>
<comment type="catalytic activity">
    <reaction evidence="10 11">
        <text>D-alanyl-D-alanine + UDP-N-acetyl-alpha-D-muramoyl-L-alanyl-gamma-D-glutamyl-meso-2,6-diaminopimelate + ATP = UDP-N-acetyl-alpha-D-muramoyl-L-alanyl-gamma-D-glutamyl-meso-2,6-diaminopimeloyl-D-alanyl-D-alanine + ADP + phosphate + H(+)</text>
        <dbReference type="Rhea" id="RHEA:28374"/>
        <dbReference type="ChEBI" id="CHEBI:15378"/>
        <dbReference type="ChEBI" id="CHEBI:30616"/>
        <dbReference type="ChEBI" id="CHEBI:43474"/>
        <dbReference type="ChEBI" id="CHEBI:57822"/>
        <dbReference type="ChEBI" id="CHEBI:61386"/>
        <dbReference type="ChEBI" id="CHEBI:83905"/>
        <dbReference type="ChEBI" id="CHEBI:456216"/>
        <dbReference type="EC" id="6.3.2.10"/>
    </reaction>
</comment>
<dbReference type="InterPro" id="IPR000713">
    <property type="entry name" value="Mur_ligase_N"/>
</dbReference>
<keyword evidence="9 10" id="KW-0961">Cell wall biogenesis/degradation</keyword>
<dbReference type="Pfam" id="PF01225">
    <property type="entry name" value="Mur_ligase"/>
    <property type="match status" value="1"/>
</dbReference>
<comment type="similarity">
    <text evidence="10">Belongs to the MurCDEF family. MurF subfamily.</text>
</comment>
<dbReference type="InterPro" id="IPR036615">
    <property type="entry name" value="Mur_ligase_C_dom_sf"/>
</dbReference>
<evidence type="ECO:0000256" key="10">
    <source>
        <dbReference type="HAMAP-Rule" id="MF_02019"/>
    </source>
</evidence>
<dbReference type="PANTHER" id="PTHR43024">
    <property type="entry name" value="UDP-N-ACETYLMURAMOYL-TRIPEPTIDE--D-ALANYL-D-ALANINE LIGASE"/>
    <property type="match status" value="1"/>
</dbReference>
<evidence type="ECO:0000256" key="3">
    <source>
        <dbReference type="ARBA" id="ARBA00022618"/>
    </source>
</evidence>
<evidence type="ECO:0000259" key="12">
    <source>
        <dbReference type="Pfam" id="PF01225"/>
    </source>
</evidence>
<dbReference type="SUPFAM" id="SSF53244">
    <property type="entry name" value="MurD-like peptide ligases, peptide-binding domain"/>
    <property type="match status" value="1"/>
</dbReference>
<dbReference type="Gene3D" id="3.40.1190.10">
    <property type="entry name" value="Mur-like, catalytic domain"/>
    <property type="match status" value="1"/>
</dbReference>
<evidence type="ECO:0000256" key="11">
    <source>
        <dbReference type="RuleBase" id="RU004136"/>
    </source>
</evidence>
<evidence type="ECO:0000256" key="2">
    <source>
        <dbReference type="ARBA" id="ARBA00022598"/>
    </source>
</evidence>
<dbReference type="RefSeq" id="WP_163383930.1">
    <property type="nucleotide sequence ID" value="NZ_JAUFQS010000004.1"/>
</dbReference>
<comment type="caution">
    <text evidence="15">The sequence shown here is derived from an EMBL/GenBank/DDBJ whole genome shotgun (WGS) entry which is preliminary data.</text>
</comment>
<dbReference type="NCBIfam" id="TIGR01143">
    <property type="entry name" value="murF"/>
    <property type="match status" value="1"/>
</dbReference>
<evidence type="ECO:0000256" key="5">
    <source>
        <dbReference type="ARBA" id="ARBA00022840"/>
    </source>
</evidence>
<dbReference type="InterPro" id="IPR036565">
    <property type="entry name" value="Mur-like_cat_sf"/>
</dbReference>
<evidence type="ECO:0000256" key="8">
    <source>
        <dbReference type="ARBA" id="ARBA00023306"/>
    </source>
</evidence>
<dbReference type="Proteomes" id="UP001236663">
    <property type="component" value="Unassembled WGS sequence"/>
</dbReference>
<feature type="domain" description="Mur ligase N-terminal catalytic" evidence="12">
    <location>
        <begin position="19"/>
        <end position="79"/>
    </location>
</feature>